<dbReference type="AlphaFoldDB" id="A0A4V6N7B6"/>
<dbReference type="Proteomes" id="UP000292702">
    <property type="component" value="Unassembled WGS sequence"/>
</dbReference>
<organism evidence="1 2">
    <name type="scientific">Steccherinum ochraceum</name>
    <dbReference type="NCBI Taxonomy" id="92696"/>
    <lineage>
        <taxon>Eukaryota</taxon>
        <taxon>Fungi</taxon>
        <taxon>Dikarya</taxon>
        <taxon>Basidiomycota</taxon>
        <taxon>Agaricomycotina</taxon>
        <taxon>Agaricomycetes</taxon>
        <taxon>Polyporales</taxon>
        <taxon>Steccherinaceae</taxon>
        <taxon>Steccherinum</taxon>
    </lineage>
</organism>
<keyword evidence="2" id="KW-1185">Reference proteome</keyword>
<accession>A0A4V6N7B6</accession>
<name>A0A4V6N7B6_9APHY</name>
<gene>
    <name evidence="1" type="ORF">EIP91_005443</name>
</gene>
<dbReference type="OrthoDB" id="10630402at2759"/>
<evidence type="ECO:0000313" key="2">
    <source>
        <dbReference type="Proteomes" id="UP000292702"/>
    </source>
</evidence>
<reference evidence="1 2" key="1">
    <citation type="submission" date="2018-11" db="EMBL/GenBank/DDBJ databases">
        <title>Genome assembly of Steccherinum ochraceum LE-BIN_3174, the white-rot fungus of the Steccherinaceae family (The Residual Polyporoid clade, Polyporales, Basidiomycota).</title>
        <authorList>
            <person name="Fedorova T.V."/>
            <person name="Glazunova O.A."/>
            <person name="Landesman E.O."/>
            <person name="Moiseenko K.V."/>
            <person name="Psurtseva N.V."/>
            <person name="Savinova O.S."/>
            <person name="Shakhova N.V."/>
            <person name="Tyazhelova T.V."/>
            <person name="Vasina D.V."/>
        </authorList>
    </citation>
    <scope>NUCLEOTIDE SEQUENCE [LARGE SCALE GENOMIC DNA]</scope>
    <source>
        <strain evidence="1 2">LE-BIN_3174</strain>
    </source>
</reference>
<sequence length="263" mass="27659">MSMILNRDNFNLGGFGGSPFGTPTRTNLDASLVDIRQNVAACTTAIQALVTNAAIISLFDQSTLPNVTGVDWTSAIALDAAIAAVSSSDVLLLGKISNITSIALLIKDVNTASITSDAALNTFAQAANVNAHSLDAYLEKTQTTGPTNPILANFTAYTGIMTTLQSRVAFLKDCLKWISADVSGLISFGGGLGGLVPGIGVGFTPGGLDRLADIDRSLYSVNSQILLSWTHMNWASTVVLPGHMRTFPTTFYPTEIDTEGRIL</sequence>
<comment type="caution">
    <text evidence="1">The sequence shown here is derived from an EMBL/GenBank/DDBJ whole genome shotgun (WGS) entry which is preliminary data.</text>
</comment>
<protein>
    <submittedName>
        <fullName evidence="1">Uncharacterized protein</fullName>
    </submittedName>
</protein>
<dbReference type="EMBL" id="RWJN01000003">
    <property type="protein sequence ID" value="TCD71677.1"/>
    <property type="molecule type" value="Genomic_DNA"/>
</dbReference>
<evidence type="ECO:0000313" key="1">
    <source>
        <dbReference type="EMBL" id="TCD71677.1"/>
    </source>
</evidence>
<proteinExistence type="predicted"/>